<sequence>RRGEWSPRGQAPPQGLRGLRVQASGAEVRAAGAAARPPPGRGRGAPAVGRGLRRLGQPGGGGRPV</sequence>
<name>A0ABN9PJT2_9DINO</name>
<dbReference type="Proteomes" id="UP001189429">
    <property type="component" value="Unassembled WGS sequence"/>
</dbReference>
<feature type="non-terminal residue" evidence="2">
    <location>
        <position position="65"/>
    </location>
</feature>
<evidence type="ECO:0000313" key="3">
    <source>
        <dbReference type="Proteomes" id="UP001189429"/>
    </source>
</evidence>
<protein>
    <submittedName>
        <fullName evidence="2">Uncharacterized protein</fullName>
    </submittedName>
</protein>
<organism evidence="2 3">
    <name type="scientific">Prorocentrum cordatum</name>
    <dbReference type="NCBI Taxonomy" id="2364126"/>
    <lineage>
        <taxon>Eukaryota</taxon>
        <taxon>Sar</taxon>
        <taxon>Alveolata</taxon>
        <taxon>Dinophyceae</taxon>
        <taxon>Prorocentrales</taxon>
        <taxon>Prorocentraceae</taxon>
        <taxon>Prorocentrum</taxon>
    </lineage>
</organism>
<comment type="caution">
    <text evidence="2">The sequence shown here is derived from an EMBL/GenBank/DDBJ whole genome shotgun (WGS) entry which is preliminary data.</text>
</comment>
<accession>A0ABN9PJT2</accession>
<dbReference type="EMBL" id="CAUYUJ010000929">
    <property type="protein sequence ID" value="CAK0793270.1"/>
    <property type="molecule type" value="Genomic_DNA"/>
</dbReference>
<reference evidence="2" key="1">
    <citation type="submission" date="2023-10" db="EMBL/GenBank/DDBJ databases">
        <authorList>
            <person name="Chen Y."/>
            <person name="Shah S."/>
            <person name="Dougan E. K."/>
            <person name="Thang M."/>
            <person name="Chan C."/>
        </authorList>
    </citation>
    <scope>NUCLEOTIDE SEQUENCE [LARGE SCALE GENOMIC DNA]</scope>
</reference>
<evidence type="ECO:0000256" key="1">
    <source>
        <dbReference type="SAM" id="MobiDB-lite"/>
    </source>
</evidence>
<keyword evidence="3" id="KW-1185">Reference proteome</keyword>
<feature type="compositionally biased region" description="Low complexity" evidence="1">
    <location>
        <begin position="44"/>
        <end position="56"/>
    </location>
</feature>
<evidence type="ECO:0000313" key="2">
    <source>
        <dbReference type="EMBL" id="CAK0793270.1"/>
    </source>
</evidence>
<feature type="region of interest" description="Disordered" evidence="1">
    <location>
        <begin position="22"/>
        <end position="65"/>
    </location>
</feature>
<proteinExistence type="predicted"/>
<gene>
    <name evidence="2" type="ORF">PCOR1329_LOCUS3619</name>
</gene>
<feature type="non-terminal residue" evidence="2">
    <location>
        <position position="1"/>
    </location>
</feature>